<dbReference type="GO" id="GO:0005829">
    <property type="term" value="C:cytosol"/>
    <property type="evidence" value="ECO:0007669"/>
    <property type="project" value="TreeGrafter"/>
</dbReference>
<gene>
    <name evidence="5" type="ORF">METZ01_LOCUS381911</name>
</gene>
<dbReference type="InterPro" id="IPR002218">
    <property type="entry name" value="MnmG-rel"/>
</dbReference>
<dbReference type="PANTHER" id="PTHR11806:SF0">
    <property type="entry name" value="PROTEIN MTO1 HOMOLOG, MITOCHONDRIAL"/>
    <property type="match status" value="1"/>
</dbReference>
<dbReference type="EMBL" id="UINC01141366">
    <property type="protein sequence ID" value="SVD29057.1"/>
    <property type="molecule type" value="Genomic_DNA"/>
</dbReference>
<evidence type="ECO:0000256" key="3">
    <source>
        <dbReference type="ARBA" id="ARBA00022827"/>
    </source>
</evidence>
<evidence type="ECO:0000259" key="4">
    <source>
        <dbReference type="Pfam" id="PF01134"/>
    </source>
</evidence>
<dbReference type="PRINTS" id="PR00411">
    <property type="entry name" value="PNDRDTASEI"/>
</dbReference>
<reference evidence="5" key="1">
    <citation type="submission" date="2018-05" db="EMBL/GenBank/DDBJ databases">
        <authorList>
            <person name="Lanie J.A."/>
            <person name="Ng W.-L."/>
            <person name="Kazmierczak K.M."/>
            <person name="Andrzejewski T.M."/>
            <person name="Davidsen T.M."/>
            <person name="Wayne K.J."/>
            <person name="Tettelin H."/>
            <person name="Glass J.I."/>
            <person name="Rusch D."/>
            <person name="Podicherti R."/>
            <person name="Tsui H.-C.T."/>
            <person name="Winkler M.E."/>
        </authorList>
    </citation>
    <scope>NUCLEOTIDE SEQUENCE</scope>
</reference>
<dbReference type="GO" id="GO:0030488">
    <property type="term" value="P:tRNA methylation"/>
    <property type="evidence" value="ECO:0007669"/>
    <property type="project" value="TreeGrafter"/>
</dbReference>
<feature type="non-terminal residue" evidence="5">
    <location>
        <position position="276"/>
    </location>
</feature>
<accession>A0A382U510</accession>
<proteinExistence type="predicted"/>
<dbReference type="Pfam" id="PF01134">
    <property type="entry name" value="GIDA"/>
    <property type="match status" value="1"/>
</dbReference>
<comment type="cofactor">
    <cofactor evidence="1">
        <name>FAD</name>
        <dbReference type="ChEBI" id="CHEBI:57692"/>
    </cofactor>
</comment>
<sequence length="276" mass="29643">MSTTHPKSFDVIVVGGGHAGTEAALAAARMGADTLLLTMNLDTIGQMSCNPAIGGIGKGHMVKEIDALGGEMAVNTDRAGIQFRRLNTRRGPAVRACRAQCDKKVYQFELKFACEGQAHLDIRQGMMESLIVDGDVVRGVGVKGGILYEGRTVVLTTGTFLRGKIHVGDFSYAAGRAEEPSADGASEGLVALGFEIGRMKTGTPPRVNGRSIDFAVLEEQAGDDPPRTFSYMHDKPLLPQRSCYITYTNAATHHMIRENLERSAMYSGRIEGVGPR</sequence>
<dbReference type="PANTHER" id="PTHR11806">
    <property type="entry name" value="GLUCOSE INHIBITED DIVISION PROTEIN A"/>
    <property type="match status" value="1"/>
</dbReference>
<dbReference type="InterPro" id="IPR036188">
    <property type="entry name" value="FAD/NAD-bd_sf"/>
</dbReference>
<dbReference type="GO" id="GO:0002098">
    <property type="term" value="P:tRNA wobble uridine modification"/>
    <property type="evidence" value="ECO:0007669"/>
    <property type="project" value="TreeGrafter"/>
</dbReference>
<dbReference type="SUPFAM" id="SSF51905">
    <property type="entry name" value="FAD/NAD(P)-binding domain"/>
    <property type="match status" value="1"/>
</dbReference>
<dbReference type="Gene3D" id="3.50.50.60">
    <property type="entry name" value="FAD/NAD(P)-binding domain"/>
    <property type="match status" value="1"/>
</dbReference>
<organism evidence="5">
    <name type="scientific">marine metagenome</name>
    <dbReference type="NCBI Taxonomy" id="408172"/>
    <lineage>
        <taxon>unclassified sequences</taxon>
        <taxon>metagenomes</taxon>
        <taxon>ecological metagenomes</taxon>
    </lineage>
</organism>
<evidence type="ECO:0000256" key="1">
    <source>
        <dbReference type="ARBA" id="ARBA00001974"/>
    </source>
</evidence>
<dbReference type="AlphaFoldDB" id="A0A382U510"/>
<dbReference type="GO" id="GO:0050660">
    <property type="term" value="F:flavin adenine dinucleotide binding"/>
    <property type="evidence" value="ECO:0007669"/>
    <property type="project" value="InterPro"/>
</dbReference>
<dbReference type="InterPro" id="IPR040131">
    <property type="entry name" value="MnmG_N"/>
</dbReference>
<name>A0A382U510_9ZZZZ</name>
<evidence type="ECO:0000313" key="5">
    <source>
        <dbReference type="EMBL" id="SVD29057.1"/>
    </source>
</evidence>
<keyword evidence="3" id="KW-0274">FAD</keyword>
<keyword evidence="2" id="KW-0285">Flavoprotein</keyword>
<dbReference type="FunFam" id="3.50.50.60:FF:000010">
    <property type="entry name" value="tRNA uridine 5-carboxymethylaminomethyl modification enzyme MnmG"/>
    <property type="match status" value="1"/>
</dbReference>
<feature type="domain" description="MnmG N-terminal" evidence="4">
    <location>
        <begin position="10"/>
        <end position="276"/>
    </location>
</feature>
<evidence type="ECO:0000256" key="2">
    <source>
        <dbReference type="ARBA" id="ARBA00022630"/>
    </source>
</evidence>
<protein>
    <recommendedName>
        <fullName evidence="4">MnmG N-terminal domain-containing protein</fullName>
    </recommendedName>
</protein>